<evidence type="ECO:0000256" key="4">
    <source>
        <dbReference type="ARBA" id="ARBA00022989"/>
    </source>
</evidence>
<sequence length="444" mass="47871">MSAAVQFIVGLIAAFGAFCLGAVIGWSGPAEEEIKAEVAYSFAPDTAEWGLVGSLMTLGAACSCIPVGYLIGKIGRKVTMLCLLPPFVIGWLLIIAAVHISMLLVGRFIVGFCGGAFCVAGPMYTTEIAEIKYRGIMGCFFQLLIVHGVLYSFVVGAFVNTLYLSIACAILPVIYFLMFMCMPESPVYLAQKGKTERAEKALKFLRGKDVDVSGELKDAALDSQKEKTSIGKTLCRKVTLKGLFLSIGLMIFQQFTGINAIIFYTTFIFTSAGSSLEPRFSTIIVGVVMASSTVVSIFLIERLGRKMLLLISSFMMGASTLTMALYFGLLLSSDVGWLALIAICIFIIGFSFGFGPVPWVMMAELFAEDVKALAGSIAGTTNWLSAFVVTLLFPVLNEKIGATACFGIFFGFAVCAFLFVLFLIPETKGKTLNEIQAKLGEKKE</sequence>
<reference evidence="12" key="1">
    <citation type="journal article" date="2021" name="Elife">
        <title>Highly contiguous assemblies of 101 drosophilid genomes.</title>
        <authorList>
            <person name="Kim B.Y."/>
            <person name="Wang J.R."/>
            <person name="Miller D.E."/>
            <person name="Barmina O."/>
            <person name="Delaney E."/>
            <person name="Thompson A."/>
            <person name="Comeault A.A."/>
            <person name="Peede D."/>
            <person name="D'Agostino E.R."/>
            <person name="Pelaez J."/>
            <person name="Aguilar J.M."/>
            <person name="Haji D."/>
            <person name="Matsunaga T."/>
            <person name="Armstrong E.E."/>
            <person name="Zych M."/>
            <person name="Ogawa Y."/>
            <person name="Stamenkovic-Radak M."/>
            <person name="Jelic M."/>
            <person name="Veselinovic M.S."/>
            <person name="Tanaskovic M."/>
            <person name="Eric P."/>
            <person name="Gao J.J."/>
            <person name="Katoh T.K."/>
            <person name="Toda M.J."/>
            <person name="Watabe H."/>
            <person name="Watada M."/>
            <person name="Davis J.S."/>
            <person name="Moyle L.C."/>
            <person name="Manoli G."/>
            <person name="Bertolini E."/>
            <person name="Kostal V."/>
            <person name="Hawley R.S."/>
            <person name="Takahashi A."/>
            <person name="Jones C.D."/>
            <person name="Price D.K."/>
            <person name="Whiteman N."/>
            <person name="Kopp A."/>
            <person name="Matute D.R."/>
            <person name="Petrov D.A."/>
        </authorList>
    </citation>
    <scope>NUCLEOTIDE SEQUENCE [LARGE SCALE GENOMIC DNA]</scope>
</reference>
<keyword evidence="12" id="KW-1185">Reference proteome</keyword>
<dbReference type="AlphaFoldDB" id="A0A6P4EKF9"/>
<feature type="transmembrane region" description="Helical" evidence="9">
    <location>
        <begin position="136"/>
        <end position="156"/>
    </location>
</feature>
<evidence type="ECO:0000259" key="10">
    <source>
        <dbReference type="PROSITE" id="PS50850"/>
    </source>
</evidence>
<comment type="subcellular location">
    <subcellularLocation>
        <location evidence="1">Cell membrane</location>
        <topology evidence="1">Multi-pass membrane protein</topology>
    </subcellularLocation>
</comment>
<evidence type="ECO:0000256" key="3">
    <source>
        <dbReference type="ARBA" id="ARBA00022692"/>
    </source>
</evidence>
<keyword evidence="2" id="KW-1003">Cell membrane</keyword>
<feature type="transmembrane region" description="Helical" evidence="9">
    <location>
        <begin position="372"/>
        <end position="394"/>
    </location>
</feature>
<dbReference type="PANTHER" id="PTHR48021">
    <property type="match status" value="1"/>
</dbReference>
<dbReference type="NCBIfam" id="TIGR00879">
    <property type="entry name" value="SP"/>
    <property type="match status" value="1"/>
</dbReference>
<keyword evidence="4 9" id="KW-1133">Transmembrane helix</keyword>
<evidence type="ECO:0000313" key="11">
    <source>
        <dbReference type="EnsemblMetazoa" id="XP_016973711.1"/>
    </source>
</evidence>
<feature type="transmembrane region" description="Helical" evidence="9">
    <location>
        <begin position="335"/>
        <end position="360"/>
    </location>
</feature>
<dbReference type="PRINTS" id="PR00171">
    <property type="entry name" value="SUGRTRNSPORT"/>
</dbReference>
<feature type="transmembrane region" description="Helical" evidence="9">
    <location>
        <begin position="162"/>
        <end position="182"/>
    </location>
</feature>
<reference evidence="11" key="3">
    <citation type="submission" date="2025-05" db="UniProtKB">
        <authorList>
            <consortium name="EnsemblMetazoa"/>
        </authorList>
    </citation>
    <scope>IDENTIFICATION</scope>
</reference>
<dbReference type="RefSeq" id="XP_016973711.1">
    <property type="nucleotide sequence ID" value="XM_017118222.1"/>
</dbReference>
<keyword evidence="8" id="KW-0813">Transport</keyword>
<dbReference type="InterPro" id="IPR005829">
    <property type="entry name" value="Sugar_transporter_CS"/>
</dbReference>
<dbReference type="InterPro" id="IPR036259">
    <property type="entry name" value="MFS_trans_sf"/>
</dbReference>
<dbReference type="PANTHER" id="PTHR48021:SF1">
    <property type="entry name" value="GH07001P-RELATED"/>
    <property type="match status" value="1"/>
</dbReference>
<dbReference type="Pfam" id="PF00083">
    <property type="entry name" value="Sugar_tr"/>
    <property type="match status" value="1"/>
</dbReference>
<keyword evidence="5 9" id="KW-0472">Membrane</keyword>
<evidence type="ECO:0000256" key="9">
    <source>
        <dbReference type="SAM" id="Phobius"/>
    </source>
</evidence>
<name>A0A6P4EKF9_DRORH</name>
<dbReference type="InterPro" id="IPR005828">
    <property type="entry name" value="MFS_sugar_transport-like"/>
</dbReference>
<evidence type="ECO:0000256" key="6">
    <source>
        <dbReference type="ARBA" id="ARBA00023180"/>
    </source>
</evidence>
<dbReference type="InterPro" id="IPR003663">
    <property type="entry name" value="Sugar/inositol_transpt"/>
</dbReference>
<organism evidence="13">
    <name type="scientific">Drosophila rhopaloa</name>
    <name type="common">Fruit fly</name>
    <dbReference type="NCBI Taxonomy" id="1041015"/>
    <lineage>
        <taxon>Eukaryota</taxon>
        <taxon>Metazoa</taxon>
        <taxon>Ecdysozoa</taxon>
        <taxon>Arthropoda</taxon>
        <taxon>Hexapoda</taxon>
        <taxon>Insecta</taxon>
        <taxon>Pterygota</taxon>
        <taxon>Neoptera</taxon>
        <taxon>Endopterygota</taxon>
        <taxon>Diptera</taxon>
        <taxon>Brachycera</taxon>
        <taxon>Muscomorpha</taxon>
        <taxon>Ephydroidea</taxon>
        <taxon>Drosophilidae</taxon>
        <taxon>Drosophila</taxon>
        <taxon>Sophophora</taxon>
    </lineage>
</organism>
<proteinExistence type="inferred from homology"/>
<dbReference type="GO" id="GO:0005886">
    <property type="term" value="C:plasma membrane"/>
    <property type="evidence" value="ECO:0007669"/>
    <property type="project" value="UniProtKB-SubCell"/>
</dbReference>
<evidence type="ECO:0000256" key="7">
    <source>
        <dbReference type="ARBA" id="ARBA00024348"/>
    </source>
</evidence>
<feature type="transmembrane region" description="Helical" evidence="9">
    <location>
        <begin position="307"/>
        <end position="329"/>
    </location>
</feature>
<protein>
    <submittedName>
        <fullName evidence="13">Facilitated trehalose transporter Tret1-2 homolog</fullName>
    </submittedName>
</protein>
<dbReference type="OMA" id="WVPPGYI"/>
<evidence type="ECO:0000313" key="12">
    <source>
        <dbReference type="Proteomes" id="UP001652680"/>
    </source>
</evidence>
<evidence type="ECO:0000256" key="5">
    <source>
        <dbReference type="ARBA" id="ARBA00023136"/>
    </source>
</evidence>
<evidence type="ECO:0000256" key="8">
    <source>
        <dbReference type="RuleBase" id="RU003346"/>
    </source>
</evidence>
<comment type="similarity">
    <text evidence="7">Belongs to the major facilitator superfamily. Sugar transporter (TC 2.A.1.1) family. Trehalose transporter subfamily.</text>
</comment>
<dbReference type="SUPFAM" id="SSF103473">
    <property type="entry name" value="MFS general substrate transporter"/>
    <property type="match status" value="1"/>
</dbReference>
<gene>
    <name evidence="13" type="primary">LOC108040657</name>
    <name evidence="11" type="synonym">108040657</name>
</gene>
<dbReference type="CDD" id="cd17358">
    <property type="entry name" value="MFS_GLUT6_8_Class3_like"/>
    <property type="match status" value="1"/>
</dbReference>
<reference evidence="13" key="2">
    <citation type="submission" date="2025-04" db="UniProtKB">
        <authorList>
            <consortium name="RefSeq"/>
        </authorList>
    </citation>
    <scope>IDENTIFICATION</scope>
</reference>
<feature type="domain" description="Major facilitator superfamily (MFS) profile" evidence="10">
    <location>
        <begin position="9"/>
        <end position="428"/>
    </location>
</feature>
<feature type="transmembrane region" description="Helical" evidence="9">
    <location>
        <begin position="78"/>
        <end position="98"/>
    </location>
</feature>
<evidence type="ECO:0000256" key="2">
    <source>
        <dbReference type="ARBA" id="ARBA00022475"/>
    </source>
</evidence>
<dbReference type="PROSITE" id="PS00217">
    <property type="entry name" value="SUGAR_TRANSPORT_2"/>
    <property type="match status" value="1"/>
</dbReference>
<dbReference type="InterPro" id="IPR050549">
    <property type="entry name" value="MFS_Trehalose_Transporter"/>
</dbReference>
<feature type="transmembrane region" description="Helical" evidence="9">
    <location>
        <begin position="242"/>
        <end position="268"/>
    </location>
</feature>
<dbReference type="PROSITE" id="PS50850">
    <property type="entry name" value="MFS"/>
    <property type="match status" value="1"/>
</dbReference>
<dbReference type="Proteomes" id="UP001652680">
    <property type="component" value="Unassembled WGS sequence"/>
</dbReference>
<keyword evidence="6" id="KW-0325">Glycoprotein</keyword>
<feature type="transmembrane region" description="Helical" evidence="9">
    <location>
        <begin position="7"/>
        <end position="29"/>
    </location>
</feature>
<feature type="transmembrane region" description="Helical" evidence="9">
    <location>
        <begin position="49"/>
        <end position="71"/>
    </location>
</feature>
<accession>A0A6P4EKF9</accession>
<dbReference type="InterPro" id="IPR020846">
    <property type="entry name" value="MFS_dom"/>
</dbReference>
<dbReference type="Gene3D" id="1.20.1250.20">
    <property type="entry name" value="MFS general substrate transporter like domains"/>
    <property type="match status" value="1"/>
</dbReference>
<evidence type="ECO:0000256" key="1">
    <source>
        <dbReference type="ARBA" id="ARBA00004651"/>
    </source>
</evidence>
<dbReference type="InterPro" id="IPR044775">
    <property type="entry name" value="MFS_ERD6/Tret1-like"/>
</dbReference>
<feature type="transmembrane region" description="Helical" evidence="9">
    <location>
        <begin position="280"/>
        <end position="300"/>
    </location>
</feature>
<evidence type="ECO:0000313" key="13">
    <source>
        <dbReference type="RefSeq" id="XP_016973711.1"/>
    </source>
</evidence>
<feature type="transmembrane region" description="Helical" evidence="9">
    <location>
        <begin position="400"/>
        <end position="424"/>
    </location>
</feature>
<keyword evidence="3 9" id="KW-0812">Transmembrane</keyword>
<dbReference type="PROSITE" id="PS00216">
    <property type="entry name" value="SUGAR_TRANSPORT_1"/>
    <property type="match status" value="1"/>
</dbReference>
<dbReference type="CTD" id="36055"/>
<dbReference type="EnsemblMetazoa" id="XM_017118222.1">
    <property type="protein sequence ID" value="XP_016973711.1"/>
    <property type="gene ID" value="LOC108040657"/>
</dbReference>
<dbReference type="FunFam" id="1.20.1250.20:FF:000055">
    <property type="entry name" value="Facilitated trehalose transporter Tret1-2 homolog"/>
    <property type="match status" value="1"/>
</dbReference>
<feature type="transmembrane region" description="Helical" evidence="9">
    <location>
        <begin position="104"/>
        <end position="124"/>
    </location>
</feature>
<dbReference type="GO" id="GO:0051119">
    <property type="term" value="F:sugar transmembrane transporter activity"/>
    <property type="evidence" value="ECO:0007669"/>
    <property type="project" value="InterPro"/>
</dbReference>
<dbReference type="GeneID" id="108040657"/>
<dbReference type="OrthoDB" id="6612291at2759"/>